<organism evidence="1 2">
    <name type="scientific">Amycolatopsis jiangsuensis</name>
    <dbReference type="NCBI Taxonomy" id="1181879"/>
    <lineage>
        <taxon>Bacteria</taxon>
        <taxon>Bacillati</taxon>
        <taxon>Actinomycetota</taxon>
        <taxon>Actinomycetes</taxon>
        <taxon>Pseudonocardiales</taxon>
        <taxon>Pseudonocardiaceae</taxon>
        <taxon>Amycolatopsis</taxon>
    </lineage>
</organism>
<comment type="caution">
    <text evidence="1">The sequence shown here is derived from an EMBL/GenBank/DDBJ whole genome shotgun (WGS) entry which is preliminary data.</text>
</comment>
<dbReference type="AlphaFoldDB" id="A0A840ITQ9"/>
<proteinExistence type="predicted"/>
<accession>A0A840ITQ9</accession>
<gene>
    <name evidence="1" type="ORF">BJY18_002232</name>
</gene>
<name>A0A840ITQ9_9PSEU</name>
<dbReference type="Proteomes" id="UP000581769">
    <property type="component" value="Unassembled WGS sequence"/>
</dbReference>
<keyword evidence="2" id="KW-1185">Reference proteome</keyword>
<dbReference type="EMBL" id="JACHMG010000001">
    <property type="protein sequence ID" value="MBB4684747.1"/>
    <property type="molecule type" value="Genomic_DNA"/>
</dbReference>
<reference evidence="1 2" key="1">
    <citation type="submission" date="2020-08" db="EMBL/GenBank/DDBJ databases">
        <title>Sequencing the genomes of 1000 actinobacteria strains.</title>
        <authorList>
            <person name="Klenk H.-P."/>
        </authorList>
    </citation>
    <scope>NUCLEOTIDE SEQUENCE [LARGE SCALE GENOMIC DNA]</scope>
    <source>
        <strain evidence="1 2">DSM 45859</strain>
    </source>
</reference>
<sequence length="62" mass="6953">MQTEAEAWKRFRELVKDGPDLVELSRPDRIPASVTVLPMPRTDVKAYSDQLPLPACPPAGEY</sequence>
<evidence type="ECO:0000313" key="1">
    <source>
        <dbReference type="EMBL" id="MBB4684747.1"/>
    </source>
</evidence>
<evidence type="ECO:0000313" key="2">
    <source>
        <dbReference type="Proteomes" id="UP000581769"/>
    </source>
</evidence>
<dbReference type="RefSeq" id="WP_378272875.1">
    <property type="nucleotide sequence ID" value="NZ_JBHUKT010000007.1"/>
</dbReference>
<protein>
    <submittedName>
        <fullName evidence="1">Wyosine [tRNA(Phe)-imidazoG37] synthetase (Radical SAM superfamily)</fullName>
    </submittedName>
</protein>